<dbReference type="Pfam" id="PF00067">
    <property type="entry name" value="p450"/>
    <property type="match status" value="1"/>
</dbReference>
<comment type="cofactor">
    <cofactor evidence="1 5">
        <name>heme</name>
        <dbReference type="ChEBI" id="CHEBI:30413"/>
    </cofactor>
</comment>
<dbReference type="GO" id="GO:0004497">
    <property type="term" value="F:monooxygenase activity"/>
    <property type="evidence" value="ECO:0007669"/>
    <property type="project" value="UniProtKB-KW"/>
</dbReference>
<dbReference type="Proteomes" id="UP000829685">
    <property type="component" value="Unassembled WGS sequence"/>
</dbReference>
<dbReference type="PROSITE" id="PS00086">
    <property type="entry name" value="CYTOCHROME_P450"/>
    <property type="match status" value="1"/>
</dbReference>
<evidence type="ECO:0008006" key="9">
    <source>
        <dbReference type="Google" id="ProtNLM"/>
    </source>
</evidence>
<dbReference type="GO" id="GO:0005506">
    <property type="term" value="F:iron ion binding"/>
    <property type="evidence" value="ECO:0007669"/>
    <property type="project" value="InterPro"/>
</dbReference>
<comment type="caution">
    <text evidence="7">The sequence shown here is derived from an EMBL/GenBank/DDBJ whole genome shotgun (WGS) entry which is preliminary data.</text>
</comment>
<dbReference type="EMBL" id="JAFIMR010000002">
    <property type="protein sequence ID" value="KAI1881132.1"/>
    <property type="molecule type" value="Genomic_DNA"/>
</dbReference>
<dbReference type="InterPro" id="IPR017972">
    <property type="entry name" value="Cyt_P450_CS"/>
</dbReference>
<dbReference type="InterPro" id="IPR036396">
    <property type="entry name" value="Cyt_P450_sf"/>
</dbReference>
<evidence type="ECO:0000256" key="5">
    <source>
        <dbReference type="PIRSR" id="PIRSR602401-1"/>
    </source>
</evidence>
<dbReference type="GO" id="GO:0020037">
    <property type="term" value="F:heme binding"/>
    <property type="evidence" value="ECO:0007669"/>
    <property type="project" value="InterPro"/>
</dbReference>
<proteinExistence type="inferred from homology"/>
<dbReference type="PANTHER" id="PTHR24305:SF226">
    <property type="entry name" value="CYTOCHROME P450 MONOOXYGENASE"/>
    <property type="match status" value="1"/>
</dbReference>
<dbReference type="GO" id="GO:0016705">
    <property type="term" value="F:oxidoreductase activity, acting on paired donors, with incorporation or reduction of molecular oxygen"/>
    <property type="evidence" value="ECO:0007669"/>
    <property type="project" value="InterPro"/>
</dbReference>
<evidence type="ECO:0000256" key="6">
    <source>
        <dbReference type="RuleBase" id="RU000461"/>
    </source>
</evidence>
<organism evidence="7 8">
    <name type="scientific">Neoarthrinium moseri</name>
    <dbReference type="NCBI Taxonomy" id="1658444"/>
    <lineage>
        <taxon>Eukaryota</taxon>
        <taxon>Fungi</taxon>
        <taxon>Dikarya</taxon>
        <taxon>Ascomycota</taxon>
        <taxon>Pezizomycotina</taxon>
        <taxon>Sordariomycetes</taxon>
        <taxon>Xylariomycetidae</taxon>
        <taxon>Amphisphaeriales</taxon>
        <taxon>Apiosporaceae</taxon>
        <taxon>Neoarthrinium</taxon>
    </lineage>
</organism>
<dbReference type="AlphaFoldDB" id="A0A9P9WXJ6"/>
<evidence type="ECO:0000256" key="2">
    <source>
        <dbReference type="ARBA" id="ARBA00022617"/>
    </source>
</evidence>
<evidence type="ECO:0000256" key="3">
    <source>
        <dbReference type="ARBA" id="ARBA00022723"/>
    </source>
</evidence>
<evidence type="ECO:0000313" key="7">
    <source>
        <dbReference type="EMBL" id="KAI1881132.1"/>
    </source>
</evidence>
<dbReference type="InterPro" id="IPR002401">
    <property type="entry name" value="Cyt_P450_E_grp-I"/>
</dbReference>
<keyword evidence="6" id="KW-0560">Oxidoreductase</keyword>
<keyword evidence="8" id="KW-1185">Reference proteome</keyword>
<protein>
    <recommendedName>
        <fullName evidence="9">Cytochrome P450</fullName>
    </recommendedName>
</protein>
<keyword evidence="6" id="KW-0503">Monooxygenase</keyword>
<dbReference type="Gene3D" id="1.10.630.10">
    <property type="entry name" value="Cytochrome P450"/>
    <property type="match status" value="1"/>
</dbReference>
<reference evidence="7" key="1">
    <citation type="submission" date="2021-03" db="EMBL/GenBank/DDBJ databases">
        <title>Revisited historic fungal species revealed as producer of novel bioactive compounds through whole genome sequencing and comparative genomics.</title>
        <authorList>
            <person name="Vignolle G.A."/>
            <person name="Hochenegger N."/>
            <person name="Mach R.L."/>
            <person name="Mach-Aigner A.R."/>
            <person name="Javad Rahimi M."/>
            <person name="Salim K.A."/>
            <person name="Chan C.M."/>
            <person name="Lim L.B.L."/>
            <person name="Cai F."/>
            <person name="Druzhinina I.S."/>
            <person name="U'Ren J.M."/>
            <person name="Derntl C."/>
        </authorList>
    </citation>
    <scope>NUCLEOTIDE SEQUENCE</scope>
    <source>
        <strain evidence="7">TUCIM 5799</strain>
    </source>
</reference>
<dbReference type="InterPro" id="IPR050121">
    <property type="entry name" value="Cytochrome_P450_monoxygenase"/>
</dbReference>
<sequence>MIAPALTERAAKSFEPNVIDQVDIYLRQVLEASRSSRPLNMSETVGYLTLDTIAKLSFGYHLRTQTSNENRFVHKALASGLYRGNVWHQVFFLSKLYLDKIFDRIFDYRARYLRLLEKMVKSRLAKGADGERDFYSFISEFGEVSGNERKKELWFEANFLIIAGSDTTAAATSSTFFYLSSNPECYQKLASEVRSTFAEGGDIKGGPQLASCRYLRACIDEAMRMSPPAPGVLWRMQDPNNKEPLVIDGHVIPPRTLFGVSAYAIHHNEQYFPDSFSYKPSRWLGADDGSKVLHDAFAAFSIGSRGCAGKSMAYLESSLILAKTLWYFDFEMTGGKLGEVGGGKAGDTTGRERPGEFQLEDIFTTRHNGPYLAFHLRGDYWKDLEADV</sequence>
<dbReference type="InterPro" id="IPR001128">
    <property type="entry name" value="Cyt_P450"/>
</dbReference>
<keyword evidence="4 5" id="KW-0408">Iron</keyword>
<dbReference type="PRINTS" id="PR00463">
    <property type="entry name" value="EP450I"/>
</dbReference>
<dbReference type="SUPFAM" id="SSF48264">
    <property type="entry name" value="Cytochrome P450"/>
    <property type="match status" value="1"/>
</dbReference>
<evidence type="ECO:0000256" key="1">
    <source>
        <dbReference type="ARBA" id="ARBA00001971"/>
    </source>
</evidence>
<dbReference type="PANTHER" id="PTHR24305">
    <property type="entry name" value="CYTOCHROME P450"/>
    <property type="match status" value="1"/>
</dbReference>
<comment type="similarity">
    <text evidence="6">Belongs to the cytochrome P450 family.</text>
</comment>
<accession>A0A9P9WXJ6</accession>
<keyword evidence="3 5" id="KW-0479">Metal-binding</keyword>
<evidence type="ECO:0000256" key="4">
    <source>
        <dbReference type="ARBA" id="ARBA00023004"/>
    </source>
</evidence>
<evidence type="ECO:0000313" key="8">
    <source>
        <dbReference type="Proteomes" id="UP000829685"/>
    </source>
</evidence>
<dbReference type="PRINTS" id="PR00385">
    <property type="entry name" value="P450"/>
</dbReference>
<keyword evidence="2 5" id="KW-0349">Heme</keyword>
<feature type="binding site" description="axial binding residue" evidence="5">
    <location>
        <position position="307"/>
    </location>
    <ligand>
        <name>heme</name>
        <dbReference type="ChEBI" id="CHEBI:30413"/>
    </ligand>
    <ligandPart>
        <name>Fe</name>
        <dbReference type="ChEBI" id="CHEBI:18248"/>
    </ligandPart>
</feature>
<name>A0A9P9WXJ6_9PEZI</name>
<gene>
    <name evidence="7" type="ORF">JX265_001372</name>
</gene>